<proteinExistence type="predicted"/>
<dbReference type="EMBL" id="MT144012">
    <property type="protein sequence ID" value="QJA46477.1"/>
    <property type="molecule type" value="Genomic_DNA"/>
</dbReference>
<evidence type="ECO:0000313" key="2">
    <source>
        <dbReference type="EMBL" id="QJH95977.1"/>
    </source>
</evidence>
<evidence type="ECO:0000313" key="1">
    <source>
        <dbReference type="EMBL" id="QJA46477.1"/>
    </source>
</evidence>
<accession>A0A6H1ZGL1</accession>
<sequence>MPTYLDELTRLRTSNLLGGIAEGAEAIKDMRQNQRLSEVYADYKSKLNELKTTGEQVSDLDIAMGRKAPAGLTLEEQGAFTALDEAGKVAFNMYRAVSRMDAYTGLLSDVVAPMSTLGDDGVRLAGQLTNQINSLMAIEEKRAELPYRALQYQSAALQYKWNGKQYEEFIRQSTYNENIRSATDAILNNNKFELFPAGEQISYDDGRGLTYSRNMDKIIDETFAQFQKEGKQITRDEVQGAMKIALDRIDFKFKTIEAPKDKVGTGTGTDPQQNQFLIGGITSLLERYTQQWLNYDEGFRNAVRDYDSGKLPEKITDKSGEVNYKYGLDAVKAAHEIYYANGTYMQYYDYLSGIMQVEIDGKVVGFNSMTKENYGGYDLTTPVIKETNKILRPRTSTGIMTGDYIFNPASRDWVDRQLGTNAKKLTSGSRIPTSDQPDALGDYMDTLYEIEGVSEVTYALEKITRNTAEDLGIRTSPDTRMREYEARFEKKATDSTKAPVSVPALPKHQFNDKLNIPMEATKDSVNTSTEEVAEDVAEEVVKEAVGGTTMQPYTKGGPKAWQDELMKSGRAEIPSGSLSKFIEVPFVKEEVKEKIKETPVISEATVPEVVKPVSKVEPKPEPVAETTKAKDVHIDTAANAIAVTESSGGNYDSIGAYVKKGRGRGLGAYQFMSYRNDVRKIIKKKPGGAMFLAKLDAGMKVPDKEVTKYFTKAEQDRLFMTEFNKLIEEASKETDPSTGEYFTGDRLLERAAQKHYGGRNVAIDGKGTDIHKRVSVEQYGKDFRDNYNKIKK</sequence>
<protein>
    <submittedName>
        <fullName evidence="1">Uncharacterized protein</fullName>
    </submittedName>
</protein>
<name>A0A6H1ZGL1_9ZZZZ</name>
<dbReference type="AlphaFoldDB" id="A0A6H1ZGL1"/>
<reference evidence="1" key="1">
    <citation type="submission" date="2020-03" db="EMBL/GenBank/DDBJ databases">
        <title>The deep terrestrial virosphere.</title>
        <authorList>
            <person name="Holmfeldt K."/>
            <person name="Nilsson E."/>
            <person name="Simone D."/>
            <person name="Lopez-Fernandez M."/>
            <person name="Wu X."/>
            <person name="de Brujin I."/>
            <person name="Lundin D."/>
            <person name="Andersson A."/>
            <person name="Bertilsson S."/>
            <person name="Dopson M."/>
        </authorList>
    </citation>
    <scope>NUCLEOTIDE SEQUENCE</scope>
    <source>
        <strain evidence="1">TM448A00443</strain>
        <strain evidence="2">TM448B00565</strain>
    </source>
</reference>
<gene>
    <name evidence="1" type="ORF">TM448A00443_0004</name>
    <name evidence="2" type="ORF">TM448B00565_0017</name>
</gene>
<organism evidence="1">
    <name type="scientific">viral metagenome</name>
    <dbReference type="NCBI Taxonomy" id="1070528"/>
    <lineage>
        <taxon>unclassified sequences</taxon>
        <taxon>metagenomes</taxon>
        <taxon>organismal metagenomes</taxon>
    </lineage>
</organism>
<dbReference type="EMBL" id="MT144635">
    <property type="protein sequence ID" value="QJH95977.1"/>
    <property type="molecule type" value="Genomic_DNA"/>
</dbReference>